<evidence type="ECO:0000313" key="7">
    <source>
        <dbReference type="EMBL" id="PHZ25940.1"/>
    </source>
</evidence>
<dbReference type="GO" id="GO:0012505">
    <property type="term" value="C:endomembrane system"/>
    <property type="evidence" value="ECO:0007669"/>
    <property type="project" value="UniProtKB-ARBA"/>
</dbReference>
<dbReference type="GO" id="GO:0004252">
    <property type="term" value="F:serine-type endopeptidase activity"/>
    <property type="evidence" value="ECO:0007669"/>
    <property type="project" value="InterPro"/>
</dbReference>
<evidence type="ECO:0000256" key="3">
    <source>
        <dbReference type="ARBA" id="ARBA00022825"/>
    </source>
</evidence>
<dbReference type="PROSITE" id="PS51829">
    <property type="entry name" value="P_HOMO_B"/>
    <property type="match status" value="1"/>
</dbReference>
<dbReference type="SUPFAM" id="SSF52743">
    <property type="entry name" value="Subtilisin-like"/>
    <property type="match status" value="1"/>
</dbReference>
<dbReference type="InterPro" id="IPR000209">
    <property type="entry name" value="Peptidase_S8/S53_dom"/>
</dbReference>
<dbReference type="InterPro" id="IPR011049">
    <property type="entry name" value="Serralysin-like_metalloprot_C"/>
</dbReference>
<dbReference type="PROSITE" id="PS51892">
    <property type="entry name" value="SUBTILASE"/>
    <property type="match status" value="1"/>
</dbReference>
<sequence>MLQQNRNAGELKLTATELACAREILESHKESKDPGPMYNYLASKGDRYAVLANGVVRGDSFAGAMAIYYMERTAAEHNKPITEVRLKNIRYDMAGGYLNALQNRLDISTGTIYGDINHKEAGQFHEIVFKRHGLPPETWTLEPVFNAIQETSRPTYWQHVLNAAGKPAKELKLSFETYNMMAQSSMFSPEAIRKTSRRWFSIIDSPSGYWALGKTATNQLFSADDETSIVIPQCNIEIEINPTPQATRRIADEDQLQRDVTNGYLVNNPTHSFSFTDSTLDKTDFASVQMGSMASGGVRPGEIQLDPNVQPSRYLSDYYLEQPAYMLPETGLFDAATLNGLSAQTTFNTYVDPLLLDLSGRGVKMSGLREGVLFDIDNSGSLKRTGWVGPESGMLVIDNGSGKIDNISQIYSEYYGGTAGIDGLPGQKLFEHGFAALAEDDSDGNGVIDSADPIWAKLRVWQDISHNGQVDEGELKTLDEWGISRIDVAATLVGRDDGKGNQIVARGLFTINDKQQEVLAVNFVGSSVSNRVTPLDDGALLTSSSDEVTTTAYVSFNHEGETLNAAQLQAKNVYGARGDDDLIASPEGSWLVGRGGRNTYTGNSGNDVFVISASDDTRYIQGKGGTDTVLITGDQGVGLNMARSGITIAQGGDGDDIIISGGNNSVFIQGGNGNSTLVGGGGNDVLSGGRGKNKIIGGSGKAVIYAGPQGDTIYASEQGSIIHAGGGADRIYGNKSNDVIVAGQGDALIDGGEGINVLALHGSYADYTITRTESGYQLKDKVAGRDGTLTLKRIQKLNFADIAAVELDAWTIIPVNDVLIYGNGNPISRLQSTNIPAQALLRNDFCFDPEAELLIAKVSDAVGGTVQLKDDGNVLFTPDSRFTGVMSFKYEVKSATGDPALSVLDLSSGESATMRATVLLRSADIPSDPQFIKQSYLNEINVIPIWQEYTGKGVRIGQFEPGGQFATGPMIFDINHPDLAANVDPSWLATQKRSGVLPEEVSNHATMVAGVMVAAKNHLGGVGVAHEATLGGHYLSNDGADLTTLGKMSSYDVVNHSWGFKHGFAISNVSSGMINLANTLNLTLHYAAANGRGGLGTIIVTSGGNQRAQGGSTQGSLMSNSRFAIQVAAMNSKADLSTLQTHRAPFSNPGSSLLVSAPGSHILSSSQQITAQRGAVFGAQYSTEQGTSFAAPIVSAIAALMLQANPNLGYRDVQAILALSARRVKDPTSEWRTNGATRWNGGGMQVSHDYGFGAVDARAAVRLAESWTHQRSDANQQVLQAKHQFSTGESLLAGMTRAASVILKGEIEVEQVEVDFSANVGRLGDLTVTLISPNGTQSILLDGAEKKMADSGDDVDTGSEIAGDFNHTFMSTLQRGEHSGGQWRLVVKNAKNGQPVELKNWSIRLFGNSISRDDTYVYTDEFAALVAQEPTRAFLHDSDDGVVGGRNTLNMSAVAADVKVNLLTGEATLGDAQLTLRSPARIHNLISGDGNDILIAGRQHSVLDGGRGLNVLTGGAGKEIFVVRKRASGGDWIVNFDADRGEVIHLIGFADKRFRALRLKQDGQDVRVQLNDNQHIIVKDREVATLKAHHFHFADTFTPPAGYFDSSIRIDNPQSQPTLLDKPAAAKQTEIILNGGGGGVSLSFVDNKMVASLVGKVYQRENAKPSIFVVTPQQGEWRYGNAVQGFRHGIDKIDLSAMGIRNFSELTLIKRSSMVINGLALIQGVDITSAALDFEGKSLELAYLDGLDVEQLDAQDFIFADTAVMLSDSPFVHDDMSQLINITADFDRKVRDYEGVFSPPQTVQRLAPTLTASPF</sequence>
<evidence type="ECO:0000256" key="4">
    <source>
        <dbReference type="ARBA" id="ARBA00022837"/>
    </source>
</evidence>
<dbReference type="InterPro" id="IPR001343">
    <property type="entry name" value="Hemolysn_Ca-bd"/>
</dbReference>
<keyword evidence="3" id="KW-0720">Serine protease</keyword>
<dbReference type="Proteomes" id="UP000229378">
    <property type="component" value="Unassembled WGS sequence"/>
</dbReference>
<dbReference type="SUPFAM" id="SSF51120">
    <property type="entry name" value="beta-Roll"/>
    <property type="match status" value="3"/>
</dbReference>
<gene>
    <name evidence="7" type="ORF">CS533_18965</name>
</gene>
<evidence type="ECO:0000313" key="8">
    <source>
        <dbReference type="Proteomes" id="UP000229378"/>
    </source>
</evidence>
<dbReference type="PRINTS" id="PR00313">
    <property type="entry name" value="CABNDNGRPT"/>
</dbReference>
<dbReference type="EMBL" id="PEHN01000033">
    <property type="protein sequence ID" value="PHZ25940.1"/>
    <property type="molecule type" value="Genomic_DNA"/>
</dbReference>
<reference evidence="7 8" key="1">
    <citation type="submission" date="2017-10" db="EMBL/GenBank/DDBJ databases">
        <authorList>
            <person name="Banno H."/>
            <person name="Chua N.-H."/>
        </authorList>
    </citation>
    <scope>NUCLEOTIDE SEQUENCE [LARGE SCALE GENOMIC DNA]</scope>
    <source>
        <strain evidence="7 8">SCPM-O-B-7607</strain>
    </source>
</reference>
<dbReference type="GO" id="GO:0005509">
    <property type="term" value="F:calcium ion binding"/>
    <property type="evidence" value="ECO:0007669"/>
    <property type="project" value="InterPro"/>
</dbReference>
<evidence type="ECO:0000256" key="2">
    <source>
        <dbReference type="ARBA" id="ARBA00022801"/>
    </source>
</evidence>
<dbReference type="PANTHER" id="PTHR42884">
    <property type="entry name" value="PROPROTEIN CONVERTASE SUBTILISIN/KEXIN-RELATED"/>
    <property type="match status" value="1"/>
</dbReference>
<evidence type="ECO:0000259" key="6">
    <source>
        <dbReference type="PROSITE" id="PS51829"/>
    </source>
</evidence>
<name>A0A2G4TY72_YERBE</name>
<dbReference type="Gene3D" id="3.40.50.200">
    <property type="entry name" value="Peptidase S8/S53 domain"/>
    <property type="match status" value="1"/>
</dbReference>
<keyword evidence="4" id="KW-0106">Calcium</keyword>
<dbReference type="Pfam" id="PF00082">
    <property type="entry name" value="Peptidase_S8"/>
    <property type="match status" value="1"/>
</dbReference>
<dbReference type="GO" id="GO:0016020">
    <property type="term" value="C:membrane"/>
    <property type="evidence" value="ECO:0007669"/>
    <property type="project" value="TreeGrafter"/>
</dbReference>
<keyword evidence="1 7" id="KW-0645">Protease</keyword>
<dbReference type="PROSITE" id="PS00138">
    <property type="entry name" value="SUBTILASE_SER"/>
    <property type="match status" value="1"/>
</dbReference>
<dbReference type="InterPro" id="IPR041690">
    <property type="entry name" value="Cadherin_5"/>
</dbReference>
<dbReference type="Gene3D" id="2.60.120.260">
    <property type="entry name" value="Galactose-binding domain-like"/>
    <property type="match status" value="1"/>
</dbReference>
<dbReference type="InterPro" id="IPR023828">
    <property type="entry name" value="Peptidase_S8_Ser-AS"/>
</dbReference>
<dbReference type="Pfam" id="PF01483">
    <property type="entry name" value="P_proprotein"/>
    <property type="match status" value="1"/>
</dbReference>
<dbReference type="GO" id="GO:0016485">
    <property type="term" value="P:protein processing"/>
    <property type="evidence" value="ECO:0007669"/>
    <property type="project" value="TreeGrafter"/>
</dbReference>
<dbReference type="RefSeq" id="WP_005278009.1">
    <property type="nucleotide sequence ID" value="NZ_PEHN01000033.1"/>
</dbReference>
<protein>
    <submittedName>
        <fullName evidence="7">Serine protease</fullName>
    </submittedName>
</protein>
<feature type="domain" description="P/Homo B" evidence="6">
    <location>
        <begin position="1262"/>
        <end position="1411"/>
    </location>
</feature>
<dbReference type="SUPFAM" id="SSF49785">
    <property type="entry name" value="Galactose-binding domain-like"/>
    <property type="match status" value="1"/>
</dbReference>
<proteinExistence type="inferred from homology"/>
<dbReference type="InterPro" id="IPR036852">
    <property type="entry name" value="Peptidase_S8/S53_dom_sf"/>
</dbReference>
<keyword evidence="2" id="KW-0378">Hydrolase</keyword>
<organism evidence="7 8">
    <name type="scientific">Yersinia bercovieri</name>
    <dbReference type="NCBI Taxonomy" id="634"/>
    <lineage>
        <taxon>Bacteria</taxon>
        <taxon>Pseudomonadati</taxon>
        <taxon>Pseudomonadota</taxon>
        <taxon>Gammaproteobacteria</taxon>
        <taxon>Enterobacterales</taxon>
        <taxon>Yersiniaceae</taxon>
        <taxon>Yersinia</taxon>
    </lineage>
</organism>
<evidence type="ECO:0000256" key="5">
    <source>
        <dbReference type="PROSITE-ProRule" id="PRU01240"/>
    </source>
</evidence>
<dbReference type="PANTHER" id="PTHR42884:SF14">
    <property type="entry name" value="NEUROENDOCRINE CONVERTASE 1"/>
    <property type="match status" value="1"/>
</dbReference>
<comment type="caution">
    <text evidence="7">The sequence shown here is derived from an EMBL/GenBank/DDBJ whole genome shotgun (WGS) entry which is preliminary data.</text>
</comment>
<dbReference type="InterPro" id="IPR002884">
    <property type="entry name" value="P_dom"/>
</dbReference>
<dbReference type="GO" id="GO:0005737">
    <property type="term" value="C:cytoplasm"/>
    <property type="evidence" value="ECO:0007669"/>
    <property type="project" value="UniProtKB-ARBA"/>
</dbReference>
<dbReference type="Pfam" id="PF00353">
    <property type="entry name" value="HemolysinCabind"/>
    <property type="match status" value="4"/>
</dbReference>
<comment type="similarity">
    <text evidence="5">Belongs to the peptidase S8 family.</text>
</comment>
<comment type="caution">
    <text evidence="5">Lacks conserved residue(s) required for the propagation of feature annotation.</text>
</comment>
<evidence type="ECO:0000256" key="1">
    <source>
        <dbReference type="ARBA" id="ARBA00022670"/>
    </source>
</evidence>
<accession>A0A2G4TY72</accession>
<dbReference type="Pfam" id="PF17892">
    <property type="entry name" value="Cadherin_5"/>
    <property type="match status" value="1"/>
</dbReference>
<dbReference type="Gene3D" id="2.150.10.10">
    <property type="entry name" value="Serralysin-like metalloprotease, C-terminal"/>
    <property type="match status" value="3"/>
</dbReference>
<dbReference type="InterPro" id="IPR008979">
    <property type="entry name" value="Galactose-bd-like_sf"/>
</dbReference>